<name>G5NAS5_SALET</name>
<sequence>MGNSLTRAYITRAYTAVENIYTRAYTAVETLWDKTHRTSVRNANAFFLIGEWIDQETGPHEESEDRQALNCSQQALSSWLELEAVETAPQ</sequence>
<gene>
    <name evidence="1" type="ORF">LTSEINV_1583</name>
</gene>
<comment type="caution">
    <text evidence="1">The sequence shown here is derived from an EMBL/GenBank/DDBJ whole genome shotgun (WGS) entry which is preliminary data.</text>
</comment>
<proteinExistence type="predicted"/>
<protein>
    <submittedName>
        <fullName evidence="1">Uncharacterized protein</fullName>
    </submittedName>
</protein>
<accession>G5NAS5</accession>
<reference evidence="1 2" key="1">
    <citation type="journal article" date="2011" name="BMC Genomics">
        <title>Genome sequencing reveals diversification of virulence factor content and possible host adaptation in distinct subpopulations of Salmonella enterica.</title>
        <authorList>
            <person name="den Bakker H.C."/>
            <person name="Moreno Switt A.I."/>
            <person name="Govoni G."/>
            <person name="Cummings C.A."/>
            <person name="Ranieri M.L."/>
            <person name="Degoricija L."/>
            <person name="Hoelzer K."/>
            <person name="Rodriguez-Rivera L.D."/>
            <person name="Brown S."/>
            <person name="Bolchacova E."/>
            <person name="Furtado M.R."/>
            <person name="Wiedmann M."/>
        </authorList>
    </citation>
    <scope>NUCLEOTIDE SEQUENCE [LARGE SCALE GENOMIC DNA]</scope>
    <source>
        <strain evidence="1 2">R8-3668</strain>
    </source>
</reference>
<evidence type="ECO:0000313" key="2">
    <source>
        <dbReference type="Proteomes" id="UP000003532"/>
    </source>
</evidence>
<dbReference type="AlphaFoldDB" id="G5NAS5"/>
<dbReference type="PATRIC" id="fig|913075.3.peg.1206"/>
<dbReference type="EMBL" id="AFCO01000546">
    <property type="protein sequence ID" value="EHC60059.1"/>
    <property type="molecule type" value="Genomic_DNA"/>
</dbReference>
<dbReference type="BioCyc" id="SENT913075:G120P-571-MONOMER"/>
<organism evidence="1 2">
    <name type="scientific">Salmonella enterica subsp. enterica serovar Inverness str. R8-3668</name>
    <dbReference type="NCBI Taxonomy" id="913075"/>
    <lineage>
        <taxon>Bacteria</taxon>
        <taxon>Pseudomonadati</taxon>
        <taxon>Pseudomonadota</taxon>
        <taxon>Gammaproteobacteria</taxon>
        <taxon>Enterobacterales</taxon>
        <taxon>Enterobacteriaceae</taxon>
        <taxon>Salmonella</taxon>
    </lineage>
</organism>
<evidence type="ECO:0000313" key="1">
    <source>
        <dbReference type="EMBL" id="EHC60059.1"/>
    </source>
</evidence>
<dbReference type="Proteomes" id="UP000003532">
    <property type="component" value="Unassembled WGS sequence"/>
</dbReference>